<dbReference type="EMBL" id="CAEY01000282">
    <property type="status" value="NOT_ANNOTATED_CDS"/>
    <property type="molecule type" value="Genomic_DNA"/>
</dbReference>
<comment type="subcellular location">
    <subcellularLocation>
        <location evidence="9">Nucleus</location>
        <location evidence="9">Nuclear pore complex</location>
    </subcellularLocation>
    <subcellularLocation>
        <location evidence="9">Nucleus membrane</location>
    </subcellularLocation>
</comment>
<dbReference type="OMA" id="MAHIVLF"/>
<keyword evidence="4" id="KW-0653">Protein transport</keyword>
<keyword evidence="2 9" id="KW-0813">Transport</keyword>
<sequence length="889" mass="103008">MDTSRMNFSLNSSHYNSMVAQSPAVRSSRSRYANLLSTSRQADLSNITFSSSFRQILSPTSPFLLPQEDTPEIREQVFPCYTLFKSFLESKKRLDEDLDLFTLAEEYEKQCCDHLSVLMSLKTGQPMDPKDVTTLPPRMETLLRSERNSWRIIRGLFEDRVKSAENSQLEMSDAEDMMVDAANKKMSDQEVIDAFFERDINARTMQLVIDWLERNEQEDMDSEKYCDKMEFYSEGPHSWENTLHSIKNRQLTITDSQHCLEMDPDAPIRSNRPLHDLDKEDENRLFKHILRYLRAGRLDFAKEIAEKLGHHWLAAVLDGWILFDDLNFKEGLTEDEGMLVVQGNACRDLWKYTCFKYSQMDNTNQSVYESAVIGALCGNLKPALSLLTRWSDRLWLLIRASLDCLIEQELRHTYLPNIVTARGSGPIENFRRSSVDLPDEYWSNLKSFVDIFREADACFKNENISMEEKCHQALQKMIILEDIEGALEFMIDWIRNNSIENEIRPQICRFFAHVVLFLTELKLIDTDSRRGFAISVLEEYIKYLIDWKEIELVAPYVSHLPPACQVTTYSKLLECITDRKERQLALKAAKEASLDIQSITKTVVETIRVDQHDMIKKGDLSTLPSNVAAESEDDNIKIDALDWLSIDDVNYIELLLQSNALLRQFSLAGKTDSSKKTLKKLPGNLIDGSLKMWRKKAGQKKKPPPRLNNAIREHLCHLAYSHAIEAFDEWLTYFTNSKPEEPNPPTSNRFTDKVAYQHSLKQYEHEVEQWKSILGLQARLSAEKIYNVLCFADGGWMVDTKADPEEDDFRKEQMFSLRKSKIPQLTFLLYTVLHSSNRLQECLQIADVISSEIYQLYKEFDRDQIKALLHKLRETSIVLLDQGKDCCGY</sequence>
<comment type="function">
    <text evidence="9">Functions as a component of the nuclear pore complex (NPC).</text>
</comment>
<dbReference type="Gene3D" id="1.20.190.50">
    <property type="match status" value="1"/>
</dbReference>
<reference evidence="10" key="2">
    <citation type="submission" date="2015-06" db="UniProtKB">
        <authorList>
            <consortium name="EnsemblMetazoa"/>
        </authorList>
    </citation>
    <scope>IDENTIFICATION</scope>
</reference>
<keyword evidence="8 9" id="KW-0539">Nucleus</keyword>
<dbReference type="GO" id="GO:0031965">
    <property type="term" value="C:nuclear membrane"/>
    <property type="evidence" value="ECO:0007669"/>
    <property type="project" value="UniProtKB-SubCell"/>
</dbReference>
<evidence type="ECO:0000256" key="8">
    <source>
        <dbReference type="ARBA" id="ARBA00023242"/>
    </source>
</evidence>
<dbReference type="EnsemblMetazoa" id="tetur16g02930.1">
    <property type="protein sequence ID" value="tetur16g02930.1"/>
    <property type="gene ID" value="tetur16g02930"/>
</dbReference>
<dbReference type="OrthoDB" id="3098at2759"/>
<evidence type="ECO:0000256" key="5">
    <source>
        <dbReference type="ARBA" id="ARBA00023010"/>
    </source>
</evidence>
<keyword evidence="3" id="KW-0509">mRNA transport</keyword>
<evidence type="ECO:0000256" key="2">
    <source>
        <dbReference type="ARBA" id="ARBA00022448"/>
    </source>
</evidence>
<dbReference type="eggNOG" id="KOG1964">
    <property type="taxonomic scope" value="Eukaryota"/>
</dbReference>
<evidence type="ECO:0000313" key="11">
    <source>
        <dbReference type="Proteomes" id="UP000015104"/>
    </source>
</evidence>
<evidence type="ECO:0000256" key="1">
    <source>
        <dbReference type="ARBA" id="ARBA00009510"/>
    </source>
</evidence>
<dbReference type="Pfam" id="PF04121">
    <property type="entry name" value="Nup84_Nup100"/>
    <property type="match status" value="1"/>
</dbReference>
<dbReference type="GO" id="GO:0006606">
    <property type="term" value="P:protein import into nucleus"/>
    <property type="evidence" value="ECO:0007669"/>
    <property type="project" value="TreeGrafter"/>
</dbReference>
<dbReference type="PANTHER" id="PTHR13003:SF2">
    <property type="entry name" value="NUCLEAR PORE COMPLEX PROTEIN NUP107"/>
    <property type="match status" value="1"/>
</dbReference>
<dbReference type="STRING" id="32264.T1KP10"/>
<dbReference type="InterPro" id="IPR007252">
    <property type="entry name" value="Nup84/Nup107"/>
</dbReference>
<dbReference type="Proteomes" id="UP000015104">
    <property type="component" value="Unassembled WGS sequence"/>
</dbReference>
<dbReference type="GO" id="GO:0017056">
    <property type="term" value="F:structural constituent of nuclear pore"/>
    <property type="evidence" value="ECO:0007669"/>
    <property type="project" value="UniProtKB-UniRule"/>
</dbReference>
<protein>
    <recommendedName>
        <fullName evidence="9">Nuclear pore complex protein</fullName>
    </recommendedName>
</protein>
<dbReference type="PANTHER" id="PTHR13003">
    <property type="entry name" value="NUP107-RELATED"/>
    <property type="match status" value="1"/>
</dbReference>
<keyword evidence="5 9" id="KW-0811">Translocation</keyword>
<organism evidence="10 11">
    <name type="scientific">Tetranychus urticae</name>
    <name type="common">Two-spotted spider mite</name>
    <dbReference type="NCBI Taxonomy" id="32264"/>
    <lineage>
        <taxon>Eukaryota</taxon>
        <taxon>Metazoa</taxon>
        <taxon>Ecdysozoa</taxon>
        <taxon>Arthropoda</taxon>
        <taxon>Chelicerata</taxon>
        <taxon>Arachnida</taxon>
        <taxon>Acari</taxon>
        <taxon>Acariformes</taxon>
        <taxon>Trombidiformes</taxon>
        <taxon>Prostigmata</taxon>
        <taxon>Eleutherengona</taxon>
        <taxon>Raphignathae</taxon>
        <taxon>Tetranychoidea</taxon>
        <taxon>Tetranychidae</taxon>
        <taxon>Tetranychus</taxon>
    </lineage>
</organism>
<proteinExistence type="inferred from homology"/>
<evidence type="ECO:0000256" key="9">
    <source>
        <dbReference type="RuleBase" id="RU365072"/>
    </source>
</evidence>
<reference evidence="11" key="1">
    <citation type="submission" date="2011-08" db="EMBL/GenBank/DDBJ databases">
        <authorList>
            <person name="Rombauts S."/>
        </authorList>
    </citation>
    <scope>NUCLEOTIDE SEQUENCE</scope>
    <source>
        <strain evidence="11">London</strain>
    </source>
</reference>
<keyword evidence="6 9" id="KW-0906">Nuclear pore complex</keyword>
<accession>T1KP10</accession>
<dbReference type="GO" id="GO:0006406">
    <property type="term" value="P:mRNA export from nucleus"/>
    <property type="evidence" value="ECO:0007669"/>
    <property type="project" value="TreeGrafter"/>
</dbReference>
<evidence type="ECO:0000256" key="6">
    <source>
        <dbReference type="ARBA" id="ARBA00023132"/>
    </source>
</evidence>
<evidence type="ECO:0000256" key="3">
    <source>
        <dbReference type="ARBA" id="ARBA00022816"/>
    </source>
</evidence>
<comment type="subunit">
    <text evidence="9">Part of the nuclear pore complex (NPC).</text>
</comment>
<name>T1KP10_TETUR</name>
<evidence type="ECO:0000256" key="7">
    <source>
        <dbReference type="ARBA" id="ARBA00023136"/>
    </source>
</evidence>
<evidence type="ECO:0000256" key="4">
    <source>
        <dbReference type="ARBA" id="ARBA00022927"/>
    </source>
</evidence>
<dbReference type="AlphaFoldDB" id="T1KP10"/>
<comment type="similarity">
    <text evidence="1 9">Belongs to the nucleoporin Nup84/Nup107 family.</text>
</comment>
<keyword evidence="7 9" id="KW-0472">Membrane</keyword>
<dbReference type="Gene3D" id="1.10.3450.20">
    <property type="match status" value="1"/>
</dbReference>
<keyword evidence="11" id="KW-1185">Reference proteome</keyword>
<dbReference type="FunFam" id="1.10.3450.20:FF:000001">
    <property type="entry name" value="Nuclear pore complex protein"/>
    <property type="match status" value="1"/>
</dbReference>
<dbReference type="GO" id="GO:0031080">
    <property type="term" value="C:nuclear pore outer ring"/>
    <property type="evidence" value="ECO:0007669"/>
    <property type="project" value="TreeGrafter"/>
</dbReference>
<evidence type="ECO:0000313" key="10">
    <source>
        <dbReference type="EnsemblMetazoa" id="tetur16g02930.1"/>
    </source>
</evidence>
<dbReference type="HOGENOM" id="CLU_012944_1_0_1"/>
<gene>
    <name evidence="10" type="primary">107365943</name>
</gene>
<dbReference type="GO" id="GO:0000973">
    <property type="term" value="P:post-transcriptional tethering of RNA polymerase II gene DNA at nuclear periphery"/>
    <property type="evidence" value="ECO:0007669"/>
    <property type="project" value="TreeGrafter"/>
</dbReference>
<dbReference type="KEGG" id="tut:107365943"/>